<accession>A0ABQ2GZS9</accession>
<dbReference type="Pfam" id="PF01935">
    <property type="entry name" value="DUF87"/>
    <property type="match status" value="1"/>
</dbReference>
<dbReference type="PANTHER" id="PTHR10000">
    <property type="entry name" value="PHOSPHOSERINE PHOSPHATASE"/>
    <property type="match status" value="1"/>
</dbReference>
<dbReference type="PANTHER" id="PTHR10000:SF8">
    <property type="entry name" value="HAD SUPERFAMILY HYDROLASE-LIKE, TYPE 3"/>
    <property type="match status" value="1"/>
</dbReference>
<evidence type="ECO:0000313" key="2">
    <source>
        <dbReference type="EMBL" id="GGM19481.1"/>
    </source>
</evidence>
<dbReference type="InterPro" id="IPR027417">
    <property type="entry name" value="P-loop_NTPase"/>
</dbReference>
<evidence type="ECO:0000259" key="1">
    <source>
        <dbReference type="Pfam" id="PF01935"/>
    </source>
</evidence>
<dbReference type="EMBL" id="BMOM01000036">
    <property type="protein sequence ID" value="GGM19481.1"/>
    <property type="molecule type" value="Genomic_DNA"/>
</dbReference>
<comment type="caution">
    <text evidence="2">The sequence shown here is derived from an EMBL/GenBank/DDBJ whole genome shotgun (WGS) entry which is preliminary data.</text>
</comment>
<dbReference type="InterPro" id="IPR036412">
    <property type="entry name" value="HAD-like_sf"/>
</dbReference>
<dbReference type="InterPro" id="IPR023214">
    <property type="entry name" value="HAD_sf"/>
</dbReference>
<protein>
    <submittedName>
        <fullName evidence="2">Phosphoglycolate phosphatase</fullName>
    </submittedName>
</protein>
<dbReference type="Gene3D" id="3.40.50.300">
    <property type="entry name" value="P-loop containing nucleotide triphosphate hydrolases"/>
    <property type="match status" value="1"/>
</dbReference>
<gene>
    <name evidence="2" type="ORF">GCM10010841_29400</name>
</gene>
<dbReference type="SUPFAM" id="SSF52540">
    <property type="entry name" value="P-loop containing nucleoside triphosphate hydrolases"/>
    <property type="match status" value="1"/>
</dbReference>
<proteinExistence type="predicted"/>
<organism evidence="2 3">
    <name type="scientific">Deinococcus aerophilus</name>
    <dbReference type="NCBI Taxonomy" id="522488"/>
    <lineage>
        <taxon>Bacteria</taxon>
        <taxon>Thermotogati</taxon>
        <taxon>Deinococcota</taxon>
        <taxon>Deinococci</taxon>
        <taxon>Deinococcales</taxon>
        <taxon>Deinococcaceae</taxon>
        <taxon>Deinococcus</taxon>
    </lineage>
</organism>
<dbReference type="Gene3D" id="3.40.50.1000">
    <property type="entry name" value="HAD superfamily/HAD-like"/>
    <property type="match status" value="1"/>
</dbReference>
<dbReference type="RefSeq" id="WP_188905110.1">
    <property type="nucleotide sequence ID" value="NZ_BMOM01000036.1"/>
</dbReference>
<dbReference type="InterPro" id="IPR006379">
    <property type="entry name" value="HAD-SF_hydro_IIB"/>
</dbReference>
<keyword evidence="3" id="KW-1185">Reference proteome</keyword>
<evidence type="ECO:0000313" key="3">
    <source>
        <dbReference type="Proteomes" id="UP000661918"/>
    </source>
</evidence>
<dbReference type="InterPro" id="IPR002789">
    <property type="entry name" value="HerA_central"/>
</dbReference>
<name>A0ABQ2GZS9_9DEIO</name>
<dbReference type="Proteomes" id="UP000661918">
    <property type="component" value="Unassembled WGS sequence"/>
</dbReference>
<dbReference type="Gene3D" id="3.90.1070.10">
    <property type="match status" value="1"/>
</dbReference>
<dbReference type="NCBIfam" id="TIGR01484">
    <property type="entry name" value="HAD-SF-IIB"/>
    <property type="match status" value="1"/>
</dbReference>
<dbReference type="Pfam" id="PF08282">
    <property type="entry name" value="Hydrolase_3"/>
    <property type="match status" value="2"/>
</dbReference>
<dbReference type="SUPFAM" id="SSF56784">
    <property type="entry name" value="HAD-like"/>
    <property type="match status" value="1"/>
</dbReference>
<feature type="domain" description="Helicase HerA central" evidence="1">
    <location>
        <begin position="262"/>
        <end position="340"/>
    </location>
</feature>
<reference evidence="3" key="1">
    <citation type="journal article" date="2019" name="Int. J. Syst. Evol. Microbiol.">
        <title>The Global Catalogue of Microorganisms (GCM) 10K type strain sequencing project: providing services to taxonomists for standard genome sequencing and annotation.</title>
        <authorList>
            <consortium name="The Broad Institute Genomics Platform"/>
            <consortium name="The Broad Institute Genome Sequencing Center for Infectious Disease"/>
            <person name="Wu L."/>
            <person name="Ma J."/>
        </authorList>
    </citation>
    <scope>NUCLEOTIDE SEQUENCE [LARGE SCALE GENOMIC DNA]</scope>
    <source>
        <strain evidence="3">JCM 15443</strain>
    </source>
</reference>
<dbReference type="CDD" id="cd01127">
    <property type="entry name" value="TrwB_TraG_TraD_VirD4"/>
    <property type="match status" value="1"/>
</dbReference>
<sequence length="608" mass="65588">MSAADHARHAAPLSGAASTGRLKVLAFDYDGTLTEGEHLHPDTRAALRSAQAAGHVLVLVTGRILERLPEDIRHGDLFAAIVAENGAAVSFAGRMAVALPFGRLNPELLAALVNREVPHERGLALFATRVPHDRAVEEVLRAAGGGASVEYNKGAVMVLPPGATKGAGLQYALHELGYSLRNTLACGDAENDRSMFTMCELAVAVGNVSPSVKAVADLVLPWPNGKGVRHLIDRLLSGTLDSRTPHRPERQMVLGHNDAGEPVGVPCAALLDGNLAVLGASRSGKSWLAGLLTEQLCALGYQVCVIDPEGDYRTLRALPHMLVLGGPEGHLPEVSQIITILEYAGVSLVLDFSLYSVAARNTYTASLLRALRALRAQRGRPHWILLDELQNLCTPDAGALTRNLERCLRQGGVAFVAYRAGQLPASVLQKVRSWLLTTTQLPEDLDAVGTLLAGQGHDAVRALALLPGLARGEAALFSPAPGDEGSPQGQRFQASPRVSLHVRHLHKYLLAPLPPERRFYFRDAGGTAHGQAASLWEFRERLNGVPPESLAYHLTRGDFEAWLRTVIHDEPLARQMHKLAHLNPTGDELRTRLTESVQERYAELERLT</sequence>